<feature type="compositionally biased region" description="Low complexity" evidence="1">
    <location>
        <begin position="62"/>
        <end position="87"/>
    </location>
</feature>
<dbReference type="EMBL" id="GL698492">
    <property type="protein sequence ID" value="EFY90170.1"/>
    <property type="molecule type" value="Genomic_DNA"/>
</dbReference>
<keyword evidence="3" id="KW-1185">Reference proteome</keyword>
<evidence type="ECO:0000256" key="1">
    <source>
        <dbReference type="SAM" id="MobiDB-lite"/>
    </source>
</evidence>
<evidence type="ECO:0000313" key="3">
    <source>
        <dbReference type="Proteomes" id="UP000002499"/>
    </source>
</evidence>
<dbReference type="InParanoid" id="E9E1D7"/>
<dbReference type="KEGG" id="maw:19247996"/>
<dbReference type="OMA" id="WKDECAG"/>
<protein>
    <submittedName>
        <fullName evidence="2">Uncharacterized protein</fullName>
    </submittedName>
</protein>
<reference evidence="2 3" key="1">
    <citation type="journal article" date="2011" name="PLoS Genet.">
        <title>Genome sequencing and comparative transcriptomics of the model entomopathogenic fungi Metarhizium anisopliae and M. acridum.</title>
        <authorList>
            <person name="Gao Q."/>
            <person name="Jin K."/>
            <person name="Ying S.H."/>
            <person name="Zhang Y."/>
            <person name="Xiao G."/>
            <person name="Shang Y."/>
            <person name="Duan Z."/>
            <person name="Hu X."/>
            <person name="Xie X.Q."/>
            <person name="Zhou G."/>
            <person name="Peng G."/>
            <person name="Luo Z."/>
            <person name="Huang W."/>
            <person name="Wang B."/>
            <person name="Fang W."/>
            <person name="Wang S."/>
            <person name="Zhong Y."/>
            <person name="Ma L.J."/>
            <person name="St Leger R.J."/>
            <person name="Zhao G.P."/>
            <person name="Pei Y."/>
            <person name="Feng M.G."/>
            <person name="Xia Y."/>
            <person name="Wang C."/>
        </authorList>
    </citation>
    <scope>NUCLEOTIDE SEQUENCE [LARGE SCALE GENOMIC DNA]</scope>
    <source>
        <strain evidence="2 3">CQMa 102</strain>
    </source>
</reference>
<dbReference type="GeneID" id="19247996"/>
<dbReference type="OrthoDB" id="5429993at2759"/>
<gene>
    <name evidence="2" type="ORF">MAC_03685</name>
</gene>
<feature type="compositionally biased region" description="Polar residues" evidence="1">
    <location>
        <begin position="140"/>
        <end position="153"/>
    </location>
</feature>
<sequence>MSSLQRTRSLRKPTIPPPAEKTVRPTATDAARSGSPSRLPLKPFTQPPSATLPGSCATNTITAASSSRSSRPAPTPPTRSTSLSSRANGASAGETAKKETSRYPPPSGANRAVARTRPTSAGSGSAEPARRAPTHVRAKSTVTSLTPATSLRPPSSGRVASGGSQTTKTTTTTTAARGGRSRNVSVDRGPSTPAKPSVAPTAAAAKAQQAQPRLRPAFSTLQQHYSPAKSQAPKPLTSAIIAPPSPSKLPANIAASAETSRLQAELLQLHLLHRDSQAVQAQWHASAKAKLGSRFEELSRESRGVSERERFAVESDNILALRRWARSGRCGIEEKIQSLDEIFTGLWTLSEPAGRYARVVKRFERWADHMCDAEEARHDAGRTLVHGHESLFVGELDAAWKEECAGLTRRLETWRARLAEIDDLPTREGVATTEVSSLERMLAGAGNLVHDMLTELHAMEEIEQQALARENEWIERVNREGDDDIDTPRAGAVWRVI</sequence>
<accession>E9E1D7</accession>
<organism evidence="3">
    <name type="scientific">Metarhizium acridum (strain CQMa 102)</name>
    <dbReference type="NCBI Taxonomy" id="655827"/>
    <lineage>
        <taxon>Eukaryota</taxon>
        <taxon>Fungi</taxon>
        <taxon>Dikarya</taxon>
        <taxon>Ascomycota</taxon>
        <taxon>Pezizomycotina</taxon>
        <taxon>Sordariomycetes</taxon>
        <taxon>Hypocreomycetidae</taxon>
        <taxon>Hypocreales</taxon>
        <taxon>Clavicipitaceae</taxon>
        <taxon>Metarhizium</taxon>
    </lineage>
</organism>
<name>E9E1D7_METAQ</name>
<feature type="compositionally biased region" description="Low complexity" evidence="1">
    <location>
        <begin position="161"/>
        <end position="182"/>
    </location>
</feature>
<proteinExistence type="predicted"/>
<dbReference type="AlphaFoldDB" id="E9E1D7"/>
<feature type="compositionally biased region" description="Low complexity" evidence="1">
    <location>
        <begin position="190"/>
        <end position="213"/>
    </location>
</feature>
<dbReference type="Proteomes" id="UP000002499">
    <property type="component" value="Unassembled WGS sequence"/>
</dbReference>
<feature type="region of interest" description="Disordered" evidence="1">
    <location>
        <begin position="1"/>
        <end position="213"/>
    </location>
</feature>
<dbReference type="HOGENOM" id="CLU_030105_1_0_1"/>
<dbReference type="eggNOG" id="ENOG502S23J">
    <property type="taxonomic scope" value="Eukaryota"/>
</dbReference>
<evidence type="ECO:0000313" key="2">
    <source>
        <dbReference type="EMBL" id="EFY90170.1"/>
    </source>
</evidence>